<evidence type="ECO:0000256" key="1">
    <source>
        <dbReference type="SAM" id="MobiDB-lite"/>
    </source>
</evidence>
<proteinExistence type="predicted"/>
<feature type="compositionally biased region" description="Basic residues" evidence="1">
    <location>
        <begin position="480"/>
        <end position="526"/>
    </location>
</feature>
<evidence type="ECO:0000313" key="2">
    <source>
        <dbReference type="EMBL" id="QHU18935.1"/>
    </source>
</evidence>
<dbReference type="EMBL" id="MN740943">
    <property type="protein sequence ID" value="QHU18935.1"/>
    <property type="molecule type" value="Genomic_DNA"/>
</dbReference>
<protein>
    <submittedName>
        <fullName evidence="2">Uncharacterized protein</fullName>
    </submittedName>
</protein>
<dbReference type="AlphaFoldDB" id="A0A6C0KLR5"/>
<feature type="region of interest" description="Disordered" evidence="1">
    <location>
        <begin position="1"/>
        <end position="27"/>
    </location>
</feature>
<feature type="region of interest" description="Disordered" evidence="1">
    <location>
        <begin position="466"/>
        <end position="526"/>
    </location>
</feature>
<accession>A0A6C0KLR5</accession>
<reference evidence="2" key="1">
    <citation type="journal article" date="2020" name="Nature">
        <title>Giant virus diversity and host interactions through global metagenomics.</title>
        <authorList>
            <person name="Schulz F."/>
            <person name="Roux S."/>
            <person name="Paez-Espino D."/>
            <person name="Jungbluth S."/>
            <person name="Walsh D.A."/>
            <person name="Denef V.J."/>
            <person name="McMahon K.D."/>
            <person name="Konstantinidis K.T."/>
            <person name="Eloe-Fadrosh E.A."/>
            <person name="Kyrpides N.C."/>
            <person name="Woyke T."/>
        </authorList>
    </citation>
    <scope>NUCLEOTIDE SEQUENCE</scope>
    <source>
        <strain evidence="2">GVMAG-S-3300013014-104</strain>
    </source>
</reference>
<name>A0A6C0KLR5_9ZZZZ</name>
<sequence length="526" mass="58886">MNPNDDEEKTNLGIRKENSVLNQGNSKRQKTVNLPSFNVDRENLLQELTQLGQNLALVSGESRIPSEEVSSRFNELQQELNEVLQSAFQEAQSVVQRNEQRQVEEEAAAMAEAEAFQHQQLQENFLQRLQPLTQKMTQQLTYGEQAQMFEIILNSINNRLNEQNFNQSEPNRVILLMELASITYNFALEQLAVSISNIYDATPQITRQLMSLITASAMVFNYLPDNIRTQYAAIPYFGPLFSIMNHVNPQAVQLQNSAAVVTTIYYLLRNAGIDTTDTIASLGSTAQQLITNCSIQMGRFVCVGTGLVANSITSVVDIIADRLGDVLTQNYNDLTLLDSQGSLAESTHTVSSISSQRTVNTLQTPDSDKTALTIQSIDSLLNTPIANGGIDFTINIEGQIVEQRLNAIASGNESNPIINAPVQELNSVISEESVQQPSQSYPSQSLTEITQSDMESQENWSYWLFGHPNPNENEPTLGGKKSRRYKKTKKGVTKKNKNMKKGKINSKKLFKRKSKKTLKRKNRRKM</sequence>
<organism evidence="2">
    <name type="scientific">viral metagenome</name>
    <dbReference type="NCBI Taxonomy" id="1070528"/>
    <lineage>
        <taxon>unclassified sequences</taxon>
        <taxon>metagenomes</taxon>
        <taxon>organismal metagenomes</taxon>
    </lineage>
</organism>